<dbReference type="SUPFAM" id="SSF50475">
    <property type="entry name" value="FMN-binding split barrel"/>
    <property type="match status" value="1"/>
</dbReference>
<dbReference type="Pfam" id="PF12900">
    <property type="entry name" value="Pyridox_ox_2"/>
    <property type="match status" value="1"/>
</dbReference>
<name>A0A5S4G7P7_9ACTN</name>
<evidence type="ECO:0000313" key="2">
    <source>
        <dbReference type="EMBL" id="TMR28544.1"/>
    </source>
</evidence>
<comment type="caution">
    <text evidence="2">The sequence shown here is derived from an EMBL/GenBank/DDBJ whole genome shotgun (WGS) entry which is preliminary data.</text>
</comment>
<feature type="region of interest" description="Disordered" evidence="1">
    <location>
        <begin position="113"/>
        <end position="168"/>
    </location>
</feature>
<dbReference type="OrthoDB" id="3212118at2"/>
<protein>
    <submittedName>
        <fullName evidence="2">Pyridoxamine 5'-phosphate oxidase family protein</fullName>
    </submittedName>
</protein>
<dbReference type="Proteomes" id="UP000305238">
    <property type="component" value="Unassembled WGS sequence"/>
</dbReference>
<sequence length="168" mass="17894">MCSGDRWPRARPATRTPVEETGSSPAPLGWWRARELLASAGVGRLVFTEQGLPAVRTVPFTVEGTVIRIELPPGAGLARTMRHAIGAVVAVHADRLDDPGGGWEVTAVGTVRTGDTGDRIGPAGAHRDAPHGRSGDGSLLIDVRHLSGRRVPRRPEPPGQPRRHLRAV</sequence>
<keyword evidence="3" id="KW-1185">Reference proteome</keyword>
<proteinExistence type="predicted"/>
<dbReference type="InterPro" id="IPR012349">
    <property type="entry name" value="Split_barrel_FMN-bd"/>
</dbReference>
<organism evidence="2 3">
    <name type="scientific">Actinomadura geliboluensis</name>
    <dbReference type="NCBI Taxonomy" id="882440"/>
    <lineage>
        <taxon>Bacteria</taxon>
        <taxon>Bacillati</taxon>
        <taxon>Actinomycetota</taxon>
        <taxon>Actinomycetes</taxon>
        <taxon>Streptosporangiales</taxon>
        <taxon>Thermomonosporaceae</taxon>
        <taxon>Actinomadura</taxon>
    </lineage>
</organism>
<evidence type="ECO:0000313" key="3">
    <source>
        <dbReference type="Proteomes" id="UP000305238"/>
    </source>
</evidence>
<dbReference type="AlphaFoldDB" id="A0A5S4G7P7"/>
<accession>A0A5S4G7P7</accession>
<evidence type="ECO:0000256" key="1">
    <source>
        <dbReference type="SAM" id="MobiDB-lite"/>
    </source>
</evidence>
<feature type="compositionally biased region" description="Basic and acidic residues" evidence="1">
    <location>
        <begin position="125"/>
        <end position="134"/>
    </location>
</feature>
<gene>
    <name evidence="2" type="ORF">ETD96_37260</name>
</gene>
<feature type="region of interest" description="Disordered" evidence="1">
    <location>
        <begin position="1"/>
        <end position="26"/>
    </location>
</feature>
<dbReference type="Gene3D" id="2.30.110.10">
    <property type="entry name" value="Electron Transport, Fmn-binding Protein, Chain A"/>
    <property type="match status" value="1"/>
</dbReference>
<dbReference type="InterPro" id="IPR024747">
    <property type="entry name" value="Pyridox_Oxase-rel"/>
</dbReference>
<reference evidence="2 3" key="1">
    <citation type="submission" date="2019-05" db="EMBL/GenBank/DDBJ databases">
        <title>Draft genome sequence of Actinomadura geliboluensis A8036.</title>
        <authorList>
            <person name="Saricaoglu S."/>
            <person name="Isik K."/>
        </authorList>
    </citation>
    <scope>NUCLEOTIDE SEQUENCE [LARGE SCALE GENOMIC DNA]</scope>
    <source>
        <strain evidence="2 3">A8036</strain>
    </source>
</reference>
<dbReference type="EMBL" id="VCKZ01000424">
    <property type="protein sequence ID" value="TMR28544.1"/>
    <property type="molecule type" value="Genomic_DNA"/>
</dbReference>